<dbReference type="EMBL" id="MT141746">
    <property type="protein sequence ID" value="QJA69903.1"/>
    <property type="molecule type" value="Genomic_DNA"/>
</dbReference>
<sequence length="162" mass="19051">MNEKDKIIRSSIIAGLTLWGFPNRPRSKESVSFWSKKLNIDLIKPEKVIGSGLMWCREKDDYSFHESRFSERIIEQSEQMGFEDEEECFGNSMIDDSEYVFNLNDKGFTGCSTKEELLDKKLKSKDGNLYTCWAGEIYIYEMDIDSVKEAKKFIRKLIKERR</sequence>
<reference evidence="1" key="1">
    <citation type="submission" date="2020-03" db="EMBL/GenBank/DDBJ databases">
        <title>The deep terrestrial virosphere.</title>
        <authorList>
            <person name="Holmfeldt K."/>
            <person name="Nilsson E."/>
            <person name="Simone D."/>
            <person name="Lopez-Fernandez M."/>
            <person name="Wu X."/>
            <person name="de Brujin I."/>
            <person name="Lundin D."/>
            <person name="Andersson A."/>
            <person name="Bertilsson S."/>
            <person name="Dopson M."/>
        </authorList>
    </citation>
    <scope>NUCLEOTIDE SEQUENCE</scope>
    <source>
        <strain evidence="2">MM415A04172</strain>
        <strain evidence="3">MM415B02682</strain>
        <strain evidence="1">TM448A03947</strain>
    </source>
</reference>
<evidence type="ECO:0000313" key="1">
    <source>
        <dbReference type="EMBL" id="QJA53767.1"/>
    </source>
</evidence>
<organism evidence="1">
    <name type="scientific">viral metagenome</name>
    <dbReference type="NCBI Taxonomy" id="1070528"/>
    <lineage>
        <taxon>unclassified sequences</taxon>
        <taxon>metagenomes</taxon>
        <taxon>organismal metagenomes</taxon>
    </lineage>
</organism>
<accession>A0A6H2A2G0</accession>
<evidence type="ECO:0000313" key="3">
    <source>
        <dbReference type="EMBL" id="QJA88813.1"/>
    </source>
</evidence>
<dbReference type="EMBL" id="MT142805">
    <property type="protein sequence ID" value="QJA88813.1"/>
    <property type="molecule type" value="Genomic_DNA"/>
</dbReference>
<proteinExistence type="predicted"/>
<dbReference type="EMBL" id="MT144449">
    <property type="protein sequence ID" value="QJA53767.1"/>
    <property type="molecule type" value="Genomic_DNA"/>
</dbReference>
<dbReference type="AlphaFoldDB" id="A0A6H2A2G0"/>
<name>A0A6H2A2G0_9ZZZZ</name>
<protein>
    <submittedName>
        <fullName evidence="1">Uncharacterized protein</fullName>
    </submittedName>
</protein>
<gene>
    <name evidence="2" type="ORF">MM415A04172_0009</name>
    <name evidence="3" type="ORF">MM415B02682_0011</name>
    <name evidence="1" type="ORF">TM448A03947_0007</name>
</gene>
<evidence type="ECO:0000313" key="2">
    <source>
        <dbReference type="EMBL" id="QJA69903.1"/>
    </source>
</evidence>